<evidence type="ECO:0000256" key="7">
    <source>
        <dbReference type="SAM" id="Phobius"/>
    </source>
</evidence>
<comment type="caution">
    <text evidence="8">The sequence shown here is derived from an EMBL/GenBank/DDBJ whole genome shotgun (WGS) entry which is preliminary data.</text>
</comment>
<keyword evidence="3 8" id="KW-0808">Transferase</keyword>
<dbReference type="SUPFAM" id="SSF53448">
    <property type="entry name" value="Nucleotide-diphospho-sugar transferases"/>
    <property type="match status" value="1"/>
</dbReference>
<keyword evidence="9" id="KW-1185">Reference proteome</keyword>
<dbReference type="GO" id="GO:0005886">
    <property type="term" value="C:plasma membrane"/>
    <property type="evidence" value="ECO:0007669"/>
    <property type="project" value="TreeGrafter"/>
</dbReference>
<dbReference type="EMBL" id="SZWF01000004">
    <property type="protein sequence ID" value="KAA9394819.1"/>
    <property type="molecule type" value="Genomic_DNA"/>
</dbReference>
<name>A0A5J5KYT8_9MICC</name>
<evidence type="ECO:0000256" key="2">
    <source>
        <dbReference type="ARBA" id="ARBA00022676"/>
    </source>
</evidence>
<dbReference type="PANTHER" id="PTHR43867:SF2">
    <property type="entry name" value="CELLULOSE SYNTHASE CATALYTIC SUBUNIT A [UDP-FORMING]"/>
    <property type="match status" value="1"/>
</dbReference>
<proteinExistence type="predicted"/>
<dbReference type="AlphaFoldDB" id="A0A5J5KYT8"/>
<comment type="subcellular location">
    <subcellularLocation>
        <location evidence="1">Membrane</location>
        <topology evidence="1">Multi-pass membrane protein</topology>
    </subcellularLocation>
</comment>
<feature type="transmembrane region" description="Helical" evidence="7">
    <location>
        <begin position="369"/>
        <end position="394"/>
    </location>
</feature>
<keyword evidence="4 7" id="KW-0812">Transmembrane</keyword>
<dbReference type="InterPro" id="IPR036641">
    <property type="entry name" value="HPT_dom_sf"/>
</dbReference>
<dbReference type="GO" id="GO:0000160">
    <property type="term" value="P:phosphorelay signal transduction system"/>
    <property type="evidence" value="ECO:0007669"/>
    <property type="project" value="InterPro"/>
</dbReference>
<feature type="transmembrane region" description="Helical" evidence="7">
    <location>
        <begin position="437"/>
        <end position="460"/>
    </location>
</feature>
<dbReference type="InterPro" id="IPR029044">
    <property type="entry name" value="Nucleotide-diphossugar_trans"/>
</dbReference>
<dbReference type="Pfam" id="PF13641">
    <property type="entry name" value="Glyco_tranf_2_3"/>
    <property type="match status" value="1"/>
</dbReference>
<feature type="transmembrane region" description="Helical" evidence="7">
    <location>
        <begin position="400"/>
        <end position="425"/>
    </location>
</feature>
<evidence type="ECO:0000256" key="5">
    <source>
        <dbReference type="ARBA" id="ARBA00022989"/>
    </source>
</evidence>
<dbReference type="Gene3D" id="1.20.120.160">
    <property type="entry name" value="HPT domain"/>
    <property type="match status" value="1"/>
</dbReference>
<protein>
    <submittedName>
        <fullName evidence="8">Glycosyltransferase family 2 protein</fullName>
    </submittedName>
</protein>
<accession>A0A5J5KYT8</accession>
<dbReference type="SUPFAM" id="SSF47226">
    <property type="entry name" value="Histidine-containing phosphotransfer domain, HPT domain"/>
    <property type="match status" value="1"/>
</dbReference>
<dbReference type="GO" id="GO:0016758">
    <property type="term" value="F:hexosyltransferase activity"/>
    <property type="evidence" value="ECO:0007669"/>
    <property type="project" value="TreeGrafter"/>
</dbReference>
<sequence length="618" mass="68308">MSRARHKNQRPARIGPFTLILAILYGALASFVFCFSGTFGTFGQHPWRDAALVLVTITAAIALTYITLLLRVYSLRPATRSGDPDRFSWHLMIPCRDEESVIGATVSAARATFPGCHVWVIDDDSEDSTARIVHDLMDIDDRIHLISRVRPEARTGKGDALNAAYLQVAEFVGADEQARRQAVIGVLDADGYLSDNTLELLAGPDAFGDSTVGAIQIEVWMKNRNDRKPRPQAGRWLNAVGRYLIRMQDMEFRTSNSAMQLLRVQTGTVGMGGNGQFTRLTVLEDLSEVHGKPWGNSLCEDYELGLNIISLKHKNHYVREAHVSQEALPYFRRLLTQRTRWSQGNLQCSRMLPSLRRSKSLGASGLLEIHYFMFLPWIMVMNLAFVPLLLGMALEGGQAGFLGSADTGVVAAAALVFLVLPYVLWAPLYRHWGGERIGLMASTLLGAGYLLYVYFTYLYYPRAIGRQLTGRNSWAKTKRNADDLQVLPSFAADLEAEIRHLPVLDPQVLVELAEDLGSKEYVREVLAGFVLRWPARVANLYEAVAAAAPVPSRDAIASIRVSAAMVGAWQLESMAITVGGLIEAGDYDGARVMVSALEASGERTVADFRREYLVEGLA</sequence>
<feature type="transmembrane region" description="Helical" evidence="7">
    <location>
        <begin position="50"/>
        <end position="70"/>
    </location>
</feature>
<evidence type="ECO:0000313" key="9">
    <source>
        <dbReference type="Proteomes" id="UP000325957"/>
    </source>
</evidence>
<keyword evidence="5 7" id="KW-1133">Transmembrane helix</keyword>
<evidence type="ECO:0000256" key="3">
    <source>
        <dbReference type="ARBA" id="ARBA00022679"/>
    </source>
</evidence>
<evidence type="ECO:0000313" key="8">
    <source>
        <dbReference type="EMBL" id="KAA9394819.1"/>
    </source>
</evidence>
<dbReference type="RefSeq" id="WP_158033130.1">
    <property type="nucleotide sequence ID" value="NZ_ML708613.1"/>
</dbReference>
<dbReference type="InterPro" id="IPR050321">
    <property type="entry name" value="Glycosyltr_2/OpgH_subfam"/>
</dbReference>
<organism evidence="8 9">
    <name type="scientific">Kocuria coralli</name>
    <dbReference type="NCBI Taxonomy" id="1461025"/>
    <lineage>
        <taxon>Bacteria</taxon>
        <taxon>Bacillati</taxon>
        <taxon>Actinomycetota</taxon>
        <taxon>Actinomycetes</taxon>
        <taxon>Micrococcales</taxon>
        <taxon>Micrococcaceae</taxon>
        <taxon>Kocuria</taxon>
    </lineage>
</organism>
<reference evidence="8 9" key="1">
    <citation type="submission" date="2019-05" db="EMBL/GenBank/DDBJ databases">
        <title>Kocuria coralli sp. nov., a novel actinobacterium isolated from coral reef seawater.</title>
        <authorList>
            <person name="Li J."/>
        </authorList>
    </citation>
    <scope>NUCLEOTIDE SEQUENCE [LARGE SCALE GENOMIC DNA]</scope>
    <source>
        <strain evidence="8 9">SCSIO 13007</strain>
    </source>
</reference>
<keyword evidence="2" id="KW-0328">Glycosyltransferase</keyword>
<dbReference type="Proteomes" id="UP000325957">
    <property type="component" value="Unassembled WGS sequence"/>
</dbReference>
<dbReference type="PANTHER" id="PTHR43867">
    <property type="entry name" value="CELLULOSE SYNTHASE CATALYTIC SUBUNIT A [UDP-FORMING]"/>
    <property type="match status" value="1"/>
</dbReference>
<keyword evidence="6 7" id="KW-0472">Membrane</keyword>
<dbReference type="OrthoDB" id="9806824at2"/>
<feature type="transmembrane region" description="Helical" evidence="7">
    <location>
        <begin position="12"/>
        <end position="38"/>
    </location>
</feature>
<evidence type="ECO:0000256" key="4">
    <source>
        <dbReference type="ARBA" id="ARBA00022692"/>
    </source>
</evidence>
<gene>
    <name evidence="8" type="ORF">FCK90_04605</name>
</gene>
<dbReference type="Gene3D" id="3.90.550.10">
    <property type="entry name" value="Spore Coat Polysaccharide Biosynthesis Protein SpsA, Chain A"/>
    <property type="match status" value="1"/>
</dbReference>
<evidence type="ECO:0000256" key="1">
    <source>
        <dbReference type="ARBA" id="ARBA00004141"/>
    </source>
</evidence>
<evidence type="ECO:0000256" key="6">
    <source>
        <dbReference type="ARBA" id="ARBA00023136"/>
    </source>
</evidence>